<evidence type="ECO:0000259" key="11">
    <source>
        <dbReference type="Pfam" id="PF00593"/>
    </source>
</evidence>
<evidence type="ECO:0000256" key="2">
    <source>
        <dbReference type="ARBA" id="ARBA00022448"/>
    </source>
</evidence>
<evidence type="ECO:0000259" key="12">
    <source>
        <dbReference type="Pfam" id="PF07715"/>
    </source>
</evidence>
<keyword evidence="5 9" id="KW-0798">TonB box</keyword>
<name>A0A1H6NPA9_9GAMM</name>
<dbReference type="InterPro" id="IPR036942">
    <property type="entry name" value="Beta-barrel_TonB_sf"/>
</dbReference>
<keyword evidence="10" id="KW-0732">Signal</keyword>
<comment type="similarity">
    <text evidence="8 9">Belongs to the TonB-dependent receptor family.</text>
</comment>
<dbReference type="PANTHER" id="PTHR47234">
    <property type="match status" value="1"/>
</dbReference>
<evidence type="ECO:0000256" key="10">
    <source>
        <dbReference type="SAM" id="SignalP"/>
    </source>
</evidence>
<dbReference type="PROSITE" id="PS52016">
    <property type="entry name" value="TONB_DEPENDENT_REC_3"/>
    <property type="match status" value="1"/>
</dbReference>
<protein>
    <submittedName>
        <fullName evidence="13">Iron complex outermembrane recepter protein</fullName>
    </submittedName>
</protein>
<gene>
    <name evidence="13" type="ORF">SAMN05660691_03956</name>
</gene>
<dbReference type="EMBL" id="FNXF01000024">
    <property type="protein sequence ID" value="SEI12432.1"/>
    <property type="molecule type" value="Genomic_DNA"/>
</dbReference>
<accession>A0A1H6NPA9</accession>
<keyword evidence="4 8" id="KW-0812">Transmembrane</keyword>
<evidence type="ECO:0000313" key="14">
    <source>
        <dbReference type="Proteomes" id="UP000199371"/>
    </source>
</evidence>
<keyword evidence="14" id="KW-1185">Reference proteome</keyword>
<feature type="signal peptide" evidence="10">
    <location>
        <begin position="1"/>
        <end position="24"/>
    </location>
</feature>
<evidence type="ECO:0000313" key="13">
    <source>
        <dbReference type="EMBL" id="SEI12432.1"/>
    </source>
</evidence>
<evidence type="ECO:0000256" key="9">
    <source>
        <dbReference type="RuleBase" id="RU003357"/>
    </source>
</evidence>
<feature type="chain" id="PRO_5011439696" evidence="10">
    <location>
        <begin position="25"/>
        <end position="832"/>
    </location>
</feature>
<evidence type="ECO:0000256" key="4">
    <source>
        <dbReference type="ARBA" id="ARBA00022692"/>
    </source>
</evidence>
<evidence type="ECO:0000256" key="5">
    <source>
        <dbReference type="ARBA" id="ARBA00023077"/>
    </source>
</evidence>
<dbReference type="RefSeq" id="WP_092796888.1">
    <property type="nucleotide sequence ID" value="NZ_FNXF01000024.1"/>
</dbReference>
<feature type="domain" description="TonB-dependent receptor plug" evidence="12">
    <location>
        <begin position="53"/>
        <end position="174"/>
    </location>
</feature>
<sequence>MRNFTLTPLTLAIAAVLITPGLSAQQAGSAAAAEDEKIEQIVVTGTRVAGRSVSDTAVPIDIVSAVTLERSGTTELNQALSVALPSFNFPRPGLADGTDTIRPATLRGLGPDQSLVLVNSKRRHSASLVNVNGTVGRGSSAVDLNTIPMGAVSAIEVLRDGASAQYGSDAIAGVLNVRLREASEGGNFTASYGYRESNYTTPTTPPPVGANWSAPDRIERGVSDGETMNLSGWKGFNLADQGFVTVAVEYKDADRTERGGYDHRQQYPLVNGEFDPREATIERFNAWYGEPEVKQFTLFVNAGLNVGPGKLYSWLSYQDRAAKSGGFFRRAIDDRNVIEVHSDGFLPIIAPDVTDTSSAVGYEWDMGDWSFDASVVYGFNEMEFTIENTVNRSIGPASKTEFDAGGFNYDQVVGNFSAVTSFDVPAFASPVNLAAGVELRRESYTIFAGEPGSYINGGVLLPNGNPTQSGAQVFPGFRPANQVNESRESVGVFVDLEANLTDNVLGSVAVRAEDYSDFGSNLTGKLALRYDITDSFALRGSLQNGFRAPSLQQQYFTSTSTNFINGVPFDITTFPVNDPVAVALGAQALDAEKSVNLSLGTVFRIGDVSVTIDGYQIDIDDRIVLSENLTAANVRNYLTDQGFIGIGGGRFFINGVDTETKGIDLVVNWALPTDALGDFDLTFVANYNETKVTRTPQTDELAALDPAPELFGRVNVLTFEKGNPKDKLGAIVNWSHERVGATLRATRYGEVLTPGTTAATDFTLGARTLVDIEGRLDVTDSWRLAVGMDNIFDQYPEAFPVSLNSTGNTPYSNYSPYGRSGRLIYAKVSYNF</sequence>
<dbReference type="Pfam" id="PF07715">
    <property type="entry name" value="Plug"/>
    <property type="match status" value="1"/>
</dbReference>
<dbReference type="Gene3D" id="2.170.130.10">
    <property type="entry name" value="TonB-dependent receptor, plug domain"/>
    <property type="match status" value="1"/>
</dbReference>
<dbReference type="SUPFAM" id="SSF56935">
    <property type="entry name" value="Porins"/>
    <property type="match status" value="1"/>
</dbReference>
<evidence type="ECO:0000256" key="8">
    <source>
        <dbReference type="PROSITE-ProRule" id="PRU01360"/>
    </source>
</evidence>
<feature type="domain" description="TonB-dependent receptor-like beta-barrel" evidence="11">
    <location>
        <begin position="313"/>
        <end position="791"/>
    </location>
</feature>
<dbReference type="InterPro" id="IPR037066">
    <property type="entry name" value="Plug_dom_sf"/>
</dbReference>
<dbReference type="GO" id="GO:0009279">
    <property type="term" value="C:cell outer membrane"/>
    <property type="evidence" value="ECO:0007669"/>
    <property type="project" value="UniProtKB-SubCell"/>
</dbReference>
<evidence type="ECO:0000256" key="3">
    <source>
        <dbReference type="ARBA" id="ARBA00022452"/>
    </source>
</evidence>
<evidence type="ECO:0000256" key="1">
    <source>
        <dbReference type="ARBA" id="ARBA00004571"/>
    </source>
</evidence>
<comment type="subcellular location">
    <subcellularLocation>
        <location evidence="1 8">Cell outer membrane</location>
        <topology evidence="1 8">Multi-pass membrane protein</topology>
    </subcellularLocation>
</comment>
<reference evidence="14" key="1">
    <citation type="submission" date="2016-10" db="EMBL/GenBank/DDBJ databases">
        <authorList>
            <person name="Varghese N."/>
            <person name="Submissions S."/>
        </authorList>
    </citation>
    <scope>NUCLEOTIDE SEQUENCE [LARGE SCALE GENOMIC DNA]</scope>
    <source>
        <strain evidence="14">DSM 17616</strain>
    </source>
</reference>
<dbReference type="Proteomes" id="UP000199371">
    <property type="component" value="Unassembled WGS sequence"/>
</dbReference>
<dbReference type="Pfam" id="PF00593">
    <property type="entry name" value="TonB_dep_Rec_b-barrel"/>
    <property type="match status" value="1"/>
</dbReference>
<keyword evidence="6 8" id="KW-0472">Membrane</keyword>
<keyword evidence="3 8" id="KW-1134">Transmembrane beta strand</keyword>
<keyword evidence="2 8" id="KW-0813">Transport</keyword>
<dbReference type="OrthoDB" id="9815954at2"/>
<dbReference type="AlphaFoldDB" id="A0A1H6NPA9"/>
<evidence type="ECO:0000256" key="7">
    <source>
        <dbReference type="ARBA" id="ARBA00023237"/>
    </source>
</evidence>
<dbReference type="Gene3D" id="2.40.170.20">
    <property type="entry name" value="TonB-dependent receptor, beta-barrel domain"/>
    <property type="match status" value="1"/>
</dbReference>
<dbReference type="InterPro" id="IPR012910">
    <property type="entry name" value="Plug_dom"/>
</dbReference>
<dbReference type="STRING" id="173990.SAMN05660691_03956"/>
<dbReference type="InterPro" id="IPR039426">
    <property type="entry name" value="TonB-dep_rcpt-like"/>
</dbReference>
<proteinExistence type="inferred from homology"/>
<organism evidence="13 14">
    <name type="scientific">Rheinheimera pacifica</name>
    <dbReference type="NCBI Taxonomy" id="173990"/>
    <lineage>
        <taxon>Bacteria</taxon>
        <taxon>Pseudomonadati</taxon>
        <taxon>Pseudomonadota</taxon>
        <taxon>Gammaproteobacteria</taxon>
        <taxon>Chromatiales</taxon>
        <taxon>Chromatiaceae</taxon>
        <taxon>Rheinheimera</taxon>
    </lineage>
</organism>
<keyword evidence="7 8" id="KW-0998">Cell outer membrane</keyword>
<dbReference type="PANTHER" id="PTHR47234:SF3">
    <property type="entry name" value="SECRETIN_TONB SHORT N-TERMINAL DOMAIN-CONTAINING PROTEIN"/>
    <property type="match status" value="1"/>
</dbReference>
<evidence type="ECO:0000256" key="6">
    <source>
        <dbReference type="ARBA" id="ARBA00023136"/>
    </source>
</evidence>
<dbReference type="InterPro" id="IPR000531">
    <property type="entry name" value="Beta-barrel_TonB"/>
</dbReference>
<dbReference type="CDD" id="cd01347">
    <property type="entry name" value="ligand_gated_channel"/>
    <property type="match status" value="1"/>
</dbReference>